<reference evidence="3 4" key="1">
    <citation type="submission" date="2021-12" db="EMBL/GenBank/DDBJ databases">
        <title>Genome sequencing of bacteria with rrn-lacking chromosome and rrn-plasmid.</title>
        <authorList>
            <person name="Anda M."/>
            <person name="Iwasaki W."/>
        </authorList>
    </citation>
    <scope>NUCLEOTIDE SEQUENCE [LARGE SCALE GENOMIC DNA]</scope>
    <source>
        <strain evidence="3 4">NBRC 15940</strain>
    </source>
</reference>
<dbReference type="AlphaFoldDB" id="A0AAN5API4"/>
<gene>
    <name evidence="3" type="ORF">PEDI_49130</name>
</gene>
<dbReference type="InterPro" id="IPR050738">
    <property type="entry name" value="Sulfatase"/>
</dbReference>
<sequence>MRSVVIALAFLGVTNFLKAEGTDIKKVVVIVADDHAMHATGIYGNDLVKTPHIDRLANEGVRFDNAFCNSPICSASRQSLLTGKYPIATGVNLLFTPFDDDNNVTVAEYLKGYGFKTALFGKTHFNNWVWGEMYENYPQHGFDVLREGVAYKEYYKKLDEKQKQIPEGVLTYEQFKNQGVANNFNARVLPHAVKDRYSEGTYVAEQAIQFIEDHKEEDLFVWVAFHQPHHPYYFPIEYQGMYEPADMVLPETSAEDDRWVPEKFKNLTLEQRKGIMAAYYTSVSYMDKNIGLVVDAIKEKGLEDETLIIYLSDNGYLLNHHKRFEKHTMWEEATRQPTILKHPTMEAKVCDALIEYVDIAPTIVDCLNLPPMSEAQGKSILSTIGQNVTAESEKVFATYLEDNMAMVRTKKWKYVFTTGSRDLGIGYQTGLGPSGIFHRLYDLENDPKELQNLAYNEAYSTTLARMKEELLEYFSKNHPEASKCPKGLSMEGKLVWFCEPRDIGANQGLKPQFDRVFHMNP</sequence>
<dbReference type="PANTHER" id="PTHR42693:SF33">
    <property type="entry name" value="ARYLSULFATASE"/>
    <property type="match status" value="1"/>
</dbReference>
<dbReference type="GO" id="GO:0004065">
    <property type="term" value="F:arylsulfatase activity"/>
    <property type="evidence" value="ECO:0007669"/>
    <property type="project" value="TreeGrafter"/>
</dbReference>
<dbReference type="Gene3D" id="3.40.720.10">
    <property type="entry name" value="Alkaline Phosphatase, subunit A"/>
    <property type="match status" value="1"/>
</dbReference>
<dbReference type="EMBL" id="BQKE01000005">
    <property type="protein sequence ID" value="GJM64361.1"/>
    <property type="molecule type" value="Genomic_DNA"/>
</dbReference>
<dbReference type="RefSeq" id="WP_338239426.1">
    <property type="nucleotide sequence ID" value="NZ_BQKE01000005.1"/>
</dbReference>
<feature type="domain" description="Sulfatase N-terminal" evidence="2">
    <location>
        <begin position="26"/>
        <end position="368"/>
    </location>
</feature>
<dbReference type="InterPro" id="IPR017850">
    <property type="entry name" value="Alkaline_phosphatase_core_sf"/>
</dbReference>
<dbReference type="Proteomes" id="UP001310022">
    <property type="component" value="Unassembled WGS sequence"/>
</dbReference>
<evidence type="ECO:0000259" key="2">
    <source>
        <dbReference type="Pfam" id="PF00884"/>
    </source>
</evidence>
<protein>
    <submittedName>
        <fullName evidence="3">Acetylglucosamine-6-sulfatase</fullName>
    </submittedName>
</protein>
<dbReference type="InterPro" id="IPR000917">
    <property type="entry name" value="Sulfatase_N"/>
</dbReference>
<organism evidence="3 4">
    <name type="scientific">Persicobacter diffluens</name>
    <dbReference type="NCBI Taxonomy" id="981"/>
    <lineage>
        <taxon>Bacteria</taxon>
        <taxon>Pseudomonadati</taxon>
        <taxon>Bacteroidota</taxon>
        <taxon>Cytophagia</taxon>
        <taxon>Cytophagales</taxon>
        <taxon>Persicobacteraceae</taxon>
        <taxon>Persicobacter</taxon>
    </lineage>
</organism>
<evidence type="ECO:0000313" key="3">
    <source>
        <dbReference type="EMBL" id="GJM64361.1"/>
    </source>
</evidence>
<accession>A0AAN5API4</accession>
<proteinExistence type="inferred from homology"/>
<name>A0AAN5API4_9BACT</name>
<dbReference type="PANTHER" id="PTHR42693">
    <property type="entry name" value="ARYLSULFATASE FAMILY MEMBER"/>
    <property type="match status" value="1"/>
</dbReference>
<dbReference type="SUPFAM" id="SSF53649">
    <property type="entry name" value="Alkaline phosphatase-like"/>
    <property type="match status" value="1"/>
</dbReference>
<dbReference type="Pfam" id="PF00884">
    <property type="entry name" value="Sulfatase"/>
    <property type="match status" value="1"/>
</dbReference>
<comment type="similarity">
    <text evidence="1">Belongs to the sulfatase family.</text>
</comment>
<evidence type="ECO:0000256" key="1">
    <source>
        <dbReference type="ARBA" id="ARBA00008779"/>
    </source>
</evidence>
<keyword evidence="4" id="KW-1185">Reference proteome</keyword>
<comment type="caution">
    <text evidence="3">The sequence shown here is derived from an EMBL/GenBank/DDBJ whole genome shotgun (WGS) entry which is preliminary data.</text>
</comment>
<evidence type="ECO:0000313" key="4">
    <source>
        <dbReference type="Proteomes" id="UP001310022"/>
    </source>
</evidence>